<evidence type="ECO:0000256" key="1">
    <source>
        <dbReference type="SAM" id="MobiDB-lite"/>
    </source>
</evidence>
<evidence type="ECO:0000313" key="3">
    <source>
        <dbReference type="Proteomes" id="UP000178336"/>
    </source>
</evidence>
<protein>
    <submittedName>
        <fullName evidence="2">Uncharacterized protein</fullName>
    </submittedName>
</protein>
<proteinExistence type="predicted"/>
<organism evidence="2 3">
    <name type="scientific">Candidatus Curtissbacteria bacterium RIFCSPLOWO2_01_FULL_37_9</name>
    <dbReference type="NCBI Taxonomy" id="1797724"/>
    <lineage>
        <taxon>Bacteria</taxon>
        <taxon>Candidatus Curtissiibacteriota</taxon>
    </lineage>
</organism>
<dbReference type="AlphaFoldDB" id="A0A1F5GSW0"/>
<feature type="region of interest" description="Disordered" evidence="1">
    <location>
        <begin position="1"/>
        <end position="24"/>
    </location>
</feature>
<dbReference type="STRING" id="1797724.A3A48_00030"/>
<evidence type="ECO:0000313" key="2">
    <source>
        <dbReference type="EMBL" id="OGD94963.1"/>
    </source>
</evidence>
<gene>
    <name evidence="2" type="ORF">A3A48_00030</name>
</gene>
<sequence length="467" mass="53763">MAKEVLGLSTKGADQGPRFHSEPARRVSFRVSRGRVRGRTPTADVETTLTLEEQIRDLSSSIINTYSRFDMHLKTQGDFVVDGYFVGPSDAALILPLQEEEALARFREDIGKIGKLGFKRLPPEWHLIHDNLVSTVTYFEECERLSRGEKKMDYREYLLKVSGIELRLIPWKVLDDEDYSKALEILSQIGLKFNGRNPASVRAALFTYKQFKKYDSPVEISERFKFYDNGHRFQVGMALGGLDLRKVDFRTVWVVENAWWRMYERMGLEGNTLFANWHERHRQSWDEGSIEMYATHEPLHFYYGYLVREEILKGNLDPAAGILPIPSPGCHQFEGIAQTVSHFASIDLSLDAQLAIGLYRLEKRALSNGLYLLETDPTLTIDQVADRIRTYIPLKNPEEIRTLLEEGTTRPFERAYLPIYGLADYEFMTFCIKANPQQKAKLLQLALSRPMTPAQLRQQEDRILKAA</sequence>
<dbReference type="EMBL" id="MFBN01000032">
    <property type="protein sequence ID" value="OGD94963.1"/>
    <property type="molecule type" value="Genomic_DNA"/>
</dbReference>
<dbReference type="Proteomes" id="UP000178336">
    <property type="component" value="Unassembled WGS sequence"/>
</dbReference>
<accession>A0A1F5GSW0</accession>
<reference evidence="2 3" key="1">
    <citation type="journal article" date="2016" name="Nat. Commun.">
        <title>Thousands of microbial genomes shed light on interconnected biogeochemical processes in an aquifer system.</title>
        <authorList>
            <person name="Anantharaman K."/>
            <person name="Brown C.T."/>
            <person name="Hug L.A."/>
            <person name="Sharon I."/>
            <person name="Castelle C.J."/>
            <person name="Probst A.J."/>
            <person name="Thomas B.C."/>
            <person name="Singh A."/>
            <person name="Wilkins M.J."/>
            <person name="Karaoz U."/>
            <person name="Brodie E.L."/>
            <person name="Williams K.H."/>
            <person name="Hubbard S.S."/>
            <person name="Banfield J.F."/>
        </authorList>
    </citation>
    <scope>NUCLEOTIDE SEQUENCE [LARGE SCALE GENOMIC DNA]</scope>
</reference>
<name>A0A1F5GSW0_9BACT</name>
<comment type="caution">
    <text evidence="2">The sequence shown here is derived from an EMBL/GenBank/DDBJ whole genome shotgun (WGS) entry which is preliminary data.</text>
</comment>